<dbReference type="RefSeq" id="XP_019895075.1">
    <property type="nucleotide sequence ID" value="XM_020039516.2"/>
</dbReference>
<keyword evidence="5 12" id="KW-0812">Transmembrane</keyword>
<organism evidence="16 17">
    <name type="scientific">Musca domestica</name>
    <name type="common">House fly</name>
    <dbReference type="NCBI Taxonomy" id="7370"/>
    <lineage>
        <taxon>Eukaryota</taxon>
        <taxon>Metazoa</taxon>
        <taxon>Ecdysozoa</taxon>
        <taxon>Arthropoda</taxon>
        <taxon>Hexapoda</taxon>
        <taxon>Insecta</taxon>
        <taxon>Pterygota</taxon>
        <taxon>Neoptera</taxon>
        <taxon>Endopterygota</taxon>
        <taxon>Diptera</taxon>
        <taxon>Brachycera</taxon>
        <taxon>Muscomorpha</taxon>
        <taxon>Muscoidea</taxon>
        <taxon>Muscidae</taxon>
        <taxon>Musca</taxon>
    </lineage>
</organism>
<sequence length="673" mass="79091">MLANNSKPPIKHNPPIYYIHFEDYLRPKNVEKNQKPLLLPEKPELRLKLLEHPVLVAGRKSKWQIFKDKFKKFQQRFAKPKPQTFLRTPERHGSPTTSQGEEDLGKVKHVIAKCRQKVALRKRRWGSIKLPQFLSFLRARNDDGLCKRKSGFEIYCEMASIHGFINFVGSTTGQRAFWCFVIFVAISMSGFILLLSHLMNTSTPTILYTESTQFPTWIIPFPAVTICNMNLMSKTKTNALAERFKRNTNLTKTEIIHLFRLFLYTAQTIKASNEEYQKLDVLLRGQNMTLYELGERLAPNCETLLLRCKWKGRHERCSNIFRKVPTSTGICCAFNSHLDKIQNDKRTNLENNDDLEYTTSCGAQTGLTVLINPELEDYHLTQRKMAGVKVFIRDAYDYTNTNGLESIISPDTIKFIRIMPQQTHSTDYLASLNLRSRRCYLANERKLFHFRSYSQVNCLMECRSMKLHETCNCTLPYWPRKENWAYCGLKERECVFQYKGLVTSVLQPKAAEQKNNNYAETFICDCYPLCDFNMYATFEDSGILDRKYSLTDLRFFKDINITNHIVLHAFYAHLYAERLRLDVYENWLTFIGTFGGITGLHMGYSFVSGFEMIFFVFVRPACNWLTKKQIRYRIKRRKRKAQLEAEKKRKADEERERQERIEAFLRMRPYCQY</sequence>
<evidence type="ECO:0000256" key="8">
    <source>
        <dbReference type="ARBA" id="ARBA00023065"/>
    </source>
</evidence>
<dbReference type="PANTHER" id="PTHR11690">
    <property type="entry name" value="AMILORIDE-SENSITIVE SODIUM CHANNEL-RELATED"/>
    <property type="match status" value="1"/>
</dbReference>
<feature type="coiled-coil region" evidence="13">
    <location>
        <begin position="636"/>
        <end position="663"/>
    </location>
</feature>
<evidence type="ECO:0000256" key="11">
    <source>
        <dbReference type="ARBA" id="ARBA00023303"/>
    </source>
</evidence>
<evidence type="ECO:0000256" key="1">
    <source>
        <dbReference type="ARBA" id="ARBA00004141"/>
    </source>
</evidence>
<keyword evidence="11 12" id="KW-0407">Ion channel</keyword>
<keyword evidence="10 12" id="KW-0739">Sodium transport</keyword>
<evidence type="ECO:0000256" key="2">
    <source>
        <dbReference type="ARBA" id="ARBA00007193"/>
    </source>
</evidence>
<keyword evidence="16" id="KW-1185">Reference proteome</keyword>
<evidence type="ECO:0000256" key="14">
    <source>
        <dbReference type="SAM" id="MobiDB-lite"/>
    </source>
</evidence>
<dbReference type="VEuPathDB" id="VectorBase:MDOMA2_020777"/>
<reference evidence="17" key="1">
    <citation type="submission" date="2025-08" db="UniProtKB">
        <authorList>
            <consortium name="RefSeq"/>
        </authorList>
    </citation>
    <scope>IDENTIFICATION</scope>
    <source>
        <strain evidence="17">Aabys</strain>
        <tissue evidence="17">Whole body</tissue>
    </source>
</reference>
<keyword evidence="13" id="KW-0175">Coiled coil</keyword>
<name>A0A9J7IJA3_MUSDO</name>
<comment type="similarity">
    <text evidence="2 12">Belongs to the amiloride-sensitive sodium channel (TC 1.A.6) family.</text>
</comment>
<evidence type="ECO:0000256" key="9">
    <source>
        <dbReference type="ARBA" id="ARBA00023136"/>
    </source>
</evidence>
<keyword evidence="4 12" id="KW-0894">Sodium channel</keyword>
<evidence type="ECO:0000256" key="5">
    <source>
        <dbReference type="ARBA" id="ARBA00022692"/>
    </source>
</evidence>
<dbReference type="InterPro" id="IPR001873">
    <property type="entry name" value="ENaC"/>
</dbReference>
<dbReference type="Proteomes" id="UP001652621">
    <property type="component" value="Unplaced"/>
</dbReference>
<dbReference type="KEGG" id="mde:105262440"/>
<protein>
    <submittedName>
        <fullName evidence="17">Pickpocket protein 11</fullName>
    </submittedName>
</protein>
<evidence type="ECO:0000256" key="13">
    <source>
        <dbReference type="SAM" id="Coils"/>
    </source>
</evidence>
<gene>
    <name evidence="17" type="primary">LOC105262440</name>
</gene>
<dbReference type="GO" id="GO:0015280">
    <property type="term" value="F:ligand-gated sodium channel activity"/>
    <property type="evidence" value="ECO:0007669"/>
    <property type="project" value="TreeGrafter"/>
</dbReference>
<evidence type="ECO:0000313" key="17">
    <source>
        <dbReference type="RefSeq" id="XP_019895075.1"/>
    </source>
</evidence>
<feature type="transmembrane region" description="Helical" evidence="15">
    <location>
        <begin position="176"/>
        <end position="194"/>
    </location>
</feature>
<dbReference type="PANTHER" id="PTHR11690:SF237">
    <property type="entry name" value="PICKPOCKET 16-RELATED"/>
    <property type="match status" value="1"/>
</dbReference>
<accession>A0A9J7IJA3</accession>
<evidence type="ECO:0000256" key="3">
    <source>
        <dbReference type="ARBA" id="ARBA00022448"/>
    </source>
</evidence>
<evidence type="ECO:0000256" key="4">
    <source>
        <dbReference type="ARBA" id="ARBA00022461"/>
    </source>
</evidence>
<evidence type="ECO:0000256" key="7">
    <source>
        <dbReference type="ARBA" id="ARBA00023053"/>
    </source>
</evidence>
<dbReference type="PRINTS" id="PR01078">
    <property type="entry name" value="AMINACHANNEL"/>
</dbReference>
<keyword evidence="7" id="KW-0915">Sodium</keyword>
<dbReference type="GeneID" id="105262440"/>
<feature type="region of interest" description="Disordered" evidence="14">
    <location>
        <begin position="81"/>
        <end position="102"/>
    </location>
</feature>
<keyword evidence="3 12" id="KW-0813">Transport</keyword>
<dbReference type="OrthoDB" id="6502088at2759"/>
<dbReference type="Gene3D" id="2.60.470.10">
    <property type="entry name" value="Acid-sensing ion channels like domains"/>
    <property type="match status" value="1"/>
</dbReference>
<keyword evidence="9 15" id="KW-0472">Membrane</keyword>
<comment type="subcellular location">
    <subcellularLocation>
        <location evidence="1">Membrane</location>
        <topology evidence="1">Multi-pass membrane protein</topology>
    </subcellularLocation>
</comment>
<evidence type="ECO:0000256" key="10">
    <source>
        <dbReference type="ARBA" id="ARBA00023201"/>
    </source>
</evidence>
<evidence type="ECO:0000313" key="16">
    <source>
        <dbReference type="Proteomes" id="UP001652621"/>
    </source>
</evidence>
<keyword evidence="6 15" id="KW-1133">Transmembrane helix</keyword>
<evidence type="ECO:0000256" key="15">
    <source>
        <dbReference type="SAM" id="Phobius"/>
    </source>
</evidence>
<dbReference type="Pfam" id="PF00858">
    <property type="entry name" value="ASC"/>
    <property type="match status" value="1"/>
</dbReference>
<evidence type="ECO:0000256" key="6">
    <source>
        <dbReference type="ARBA" id="ARBA00022989"/>
    </source>
</evidence>
<dbReference type="GO" id="GO:0005886">
    <property type="term" value="C:plasma membrane"/>
    <property type="evidence" value="ECO:0007669"/>
    <property type="project" value="TreeGrafter"/>
</dbReference>
<dbReference type="AlphaFoldDB" id="A0A9J7IJA3"/>
<proteinExistence type="inferred from homology"/>
<evidence type="ECO:0000256" key="12">
    <source>
        <dbReference type="RuleBase" id="RU000679"/>
    </source>
</evidence>
<keyword evidence="8 12" id="KW-0406">Ion transport</keyword>